<evidence type="ECO:0008006" key="4">
    <source>
        <dbReference type="Google" id="ProtNLM"/>
    </source>
</evidence>
<feature type="non-terminal residue" evidence="2">
    <location>
        <position position="109"/>
    </location>
</feature>
<feature type="signal peptide" evidence="1">
    <location>
        <begin position="1"/>
        <end position="24"/>
    </location>
</feature>
<gene>
    <name evidence="2" type="ORF">IPOD504_LOCUS16994</name>
</gene>
<keyword evidence="1" id="KW-0732">Signal</keyword>
<evidence type="ECO:0000313" key="3">
    <source>
        <dbReference type="Proteomes" id="UP000837857"/>
    </source>
</evidence>
<dbReference type="EMBL" id="OW152820">
    <property type="protein sequence ID" value="CAH2075667.1"/>
    <property type="molecule type" value="Genomic_DNA"/>
</dbReference>
<accession>A0ABN8J813</accession>
<reference evidence="2" key="1">
    <citation type="submission" date="2022-03" db="EMBL/GenBank/DDBJ databases">
        <authorList>
            <person name="Martin H S."/>
        </authorList>
    </citation>
    <scope>NUCLEOTIDE SEQUENCE</scope>
</reference>
<evidence type="ECO:0000256" key="1">
    <source>
        <dbReference type="SAM" id="SignalP"/>
    </source>
</evidence>
<proteinExistence type="predicted"/>
<keyword evidence="3" id="KW-1185">Reference proteome</keyword>
<protein>
    <recommendedName>
        <fullName evidence="4">Secreted protein</fullName>
    </recommendedName>
</protein>
<feature type="chain" id="PRO_5045744121" description="Secreted protein" evidence="1">
    <location>
        <begin position="25"/>
        <end position="109"/>
    </location>
</feature>
<evidence type="ECO:0000313" key="2">
    <source>
        <dbReference type="EMBL" id="CAH2075667.1"/>
    </source>
</evidence>
<name>A0ABN8J813_9NEOP</name>
<dbReference type="Proteomes" id="UP000837857">
    <property type="component" value="Chromosome 8"/>
</dbReference>
<sequence length="109" mass="12027">MPAARGHRSELVAAGLGVILRACAICVARGASSGRVGAFSALVGESAFVPNELYSLNARARWRRWRGPWIIKSAAVPLCMCGRLVIIYERINFTVTDHRRRPPLRRIAD</sequence>
<organism evidence="2 3">
    <name type="scientific">Iphiclides podalirius</name>
    <name type="common">scarce swallowtail</name>
    <dbReference type="NCBI Taxonomy" id="110791"/>
    <lineage>
        <taxon>Eukaryota</taxon>
        <taxon>Metazoa</taxon>
        <taxon>Ecdysozoa</taxon>
        <taxon>Arthropoda</taxon>
        <taxon>Hexapoda</taxon>
        <taxon>Insecta</taxon>
        <taxon>Pterygota</taxon>
        <taxon>Neoptera</taxon>
        <taxon>Endopterygota</taxon>
        <taxon>Lepidoptera</taxon>
        <taxon>Glossata</taxon>
        <taxon>Ditrysia</taxon>
        <taxon>Papilionoidea</taxon>
        <taxon>Papilionidae</taxon>
        <taxon>Papilioninae</taxon>
        <taxon>Iphiclides</taxon>
    </lineage>
</organism>